<feature type="transmembrane region" description="Helical" evidence="7">
    <location>
        <begin position="325"/>
        <end position="346"/>
    </location>
</feature>
<dbReference type="PANTHER" id="PTHR43549:SF3">
    <property type="entry name" value="MULTIDRUG RESISTANCE PROTEIN YPNP-RELATED"/>
    <property type="match status" value="1"/>
</dbReference>
<dbReference type="AlphaFoldDB" id="A0A368YE05"/>
<dbReference type="PANTHER" id="PTHR43549">
    <property type="entry name" value="MULTIDRUG RESISTANCE PROTEIN YPNP-RELATED"/>
    <property type="match status" value="1"/>
</dbReference>
<feature type="transmembrane region" description="Helical" evidence="7">
    <location>
        <begin position="293"/>
        <end position="313"/>
    </location>
</feature>
<feature type="transmembrane region" description="Helical" evidence="7">
    <location>
        <begin position="397"/>
        <end position="416"/>
    </location>
</feature>
<dbReference type="Proteomes" id="UP000252884">
    <property type="component" value="Unassembled WGS sequence"/>
</dbReference>
<dbReference type="Pfam" id="PF01554">
    <property type="entry name" value="MatE"/>
    <property type="match status" value="2"/>
</dbReference>
<dbReference type="InterPro" id="IPR002528">
    <property type="entry name" value="MATE_fam"/>
</dbReference>
<comment type="caution">
    <text evidence="8">The sequence shown here is derived from an EMBL/GenBank/DDBJ whole genome shotgun (WGS) entry which is preliminary data.</text>
</comment>
<dbReference type="OrthoDB" id="9001572at2"/>
<feature type="transmembrane region" description="Helical" evidence="7">
    <location>
        <begin position="20"/>
        <end position="40"/>
    </location>
</feature>
<feature type="transmembrane region" description="Helical" evidence="7">
    <location>
        <begin position="366"/>
        <end position="385"/>
    </location>
</feature>
<comment type="subcellular location">
    <subcellularLocation>
        <location evidence="1">Cell inner membrane</location>
        <topology evidence="1">Multi-pass membrane protein</topology>
    </subcellularLocation>
</comment>
<evidence type="ECO:0000256" key="7">
    <source>
        <dbReference type="SAM" id="Phobius"/>
    </source>
</evidence>
<keyword evidence="3" id="KW-1003">Cell membrane</keyword>
<feature type="transmembrane region" description="Helical" evidence="7">
    <location>
        <begin position="140"/>
        <end position="162"/>
    </location>
</feature>
<feature type="transmembrane region" description="Helical" evidence="7">
    <location>
        <begin position="99"/>
        <end position="120"/>
    </location>
</feature>
<feature type="transmembrane region" description="Helical" evidence="7">
    <location>
        <begin position="203"/>
        <end position="223"/>
    </location>
</feature>
<accession>A0A368YE05</accession>
<evidence type="ECO:0000256" key="3">
    <source>
        <dbReference type="ARBA" id="ARBA00022475"/>
    </source>
</evidence>
<dbReference type="GO" id="GO:0015297">
    <property type="term" value="F:antiporter activity"/>
    <property type="evidence" value="ECO:0007669"/>
    <property type="project" value="InterPro"/>
</dbReference>
<evidence type="ECO:0000256" key="6">
    <source>
        <dbReference type="ARBA" id="ARBA00023136"/>
    </source>
</evidence>
<sequence length="457" mass="46272">MPPAPAPSAHLLLRAPVLPTLWRLAVPNMVAMMGSAVAAIGETAYVGQLGVAALAGMALVFPLLMLQQMFSGGAMGGAVASLVSRALGAGETARAEALVVHALGIAVVAGLATTVLMLVLSDAVFGLLGGRDAPLAQAVAYAHVAFLGSVGVWLLNTMSAVLRATGNMLVPSAVLIAVGLAQVALAGVFGLGAGPVPRMGMQGIALGQVLAYAGGTVVLGWYLHSGKARIRLRLRGATWQPALARDLLQLGAKACASPVQTIGTMMVLTWLVARSGPQALAGYGIGMRLEFLLVPLAFSFGAASVPLIGMAIGAGQVARARRVGWTAAAMAGLLLGAAGLVLAVAPDLWTDRFTHDPAVLAAADTYFHWAGPFYALYGAGLSLYSSAIAANRVGGQVLAGTLRLLLVGAGGAALVAAQAPVWAIFALVAVGMAAYGTASILLVRYTPWEPPLRMAPA</sequence>
<reference evidence="8 9" key="1">
    <citation type="submission" date="2018-07" db="EMBL/GenBank/DDBJ databases">
        <title>Genomic Encyclopedia of Type Strains, Phase IV (KMG-IV): sequencing the most valuable type-strain genomes for metagenomic binning, comparative biology and taxonomic classification.</title>
        <authorList>
            <person name="Goeker M."/>
        </authorList>
    </citation>
    <scope>NUCLEOTIDE SEQUENCE [LARGE SCALE GENOMIC DNA]</scope>
    <source>
        <strain evidence="8 9">DSM 21634</strain>
    </source>
</reference>
<feature type="transmembrane region" description="Helical" evidence="7">
    <location>
        <begin position="422"/>
        <end position="443"/>
    </location>
</feature>
<evidence type="ECO:0000256" key="2">
    <source>
        <dbReference type="ARBA" id="ARBA00022448"/>
    </source>
</evidence>
<dbReference type="InterPro" id="IPR052031">
    <property type="entry name" value="Membrane_Transporter-Flippase"/>
</dbReference>
<proteinExistence type="predicted"/>
<feature type="transmembrane region" description="Helical" evidence="7">
    <location>
        <begin position="169"/>
        <end position="191"/>
    </location>
</feature>
<dbReference type="RefSeq" id="WP_114466480.1">
    <property type="nucleotide sequence ID" value="NZ_QPJK01000001.1"/>
</dbReference>
<evidence type="ECO:0000256" key="4">
    <source>
        <dbReference type="ARBA" id="ARBA00022692"/>
    </source>
</evidence>
<dbReference type="GO" id="GO:0005886">
    <property type="term" value="C:plasma membrane"/>
    <property type="evidence" value="ECO:0007669"/>
    <property type="project" value="UniProtKB-SubCell"/>
</dbReference>
<name>A0A368YE05_9BURK</name>
<protein>
    <submittedName>
        <fullName evidence="8">Putative MATE family efflux protein</fullName>
    </submittedName>
</protein>
<evidence type="ECO:0000256" key="1">
    <source>
        <dbReference type="ARBA" id="ARBA00004429"/>
    </source>
</evidence>
<organism evidence="8 9">
    <name type="scientific">Pseudorhodoferax soli</name>
    <dbReference type="NCBI Taxonomy" id="545864"/>
    <lineage>
        <taxon>Bacteria</taxon>
        <taxon>Pseudomonadati</taxon>
        <taxon>Pseudomonadota</taxon>
        <taxon>Betaproteobacteria</taxon>
        <taxon>Burkholderiales</taxon>
        <taxon>Comamonadaceae</taxon>
    </lineage>
</organism>
<keyword evidence="2" id="KW-0813">Transport</keyword>
<feature type="transmembrane region" description="Helical" evidence="7">
    <location>
        <begin position="254"/>
        <end position="273"/>
    </location>
</feature>
<dbReference type="EMBL" id="QPJK01000001">
    <property type="protein sequence ID" value="RCW76414.1"/>
    <property type="molecule type" value="Genomic_DNA"/>
</dbReference>
<evidence type="ECO:0000313" key="8">
    <source>
        <dbReference type="EMBL" id="RCW76414.1"/>
    </source>
</evidence>
<keyword evidence="6 7" id="KW-0472">Membrane</keyword>
<evidence type="ECO:0000313" key="9">
    <source>
        <dbReference type="Proteomes" id="UP000252884"/>
    </source>
</evidence>
<evidence type="ECO:0000256" key="5">
    <source>
        <dbReference type="ARBA" id="ARBA00022989"/>
    </source>
</evidence>
<gene>
    <name evidence="8" type="ORF">DES41_1011020</name>
</gene>
<dbReference type="PIRSF" id="PIRSF006603">
    <property type="entry name" value="DinF"/>
    <property type="match status" value="1"/>
</dbReference>
<keyword evidence="5 7" id="KW-1133">Transmembrane helix</keyword>
<dbReference type="GO" id="GO:0042910">
    <property type="term" value="F:xenobiotic transmembrane transporter activity"/>
    <property type="evidence" value="ECO:0007669"/>
    <property type="project" value="InterPro"/>
</dbReference>
<keyword evidence="9" id="KW-1185">Reference proteome</keyword>
<keyword evidence="4 7" id="KW-0812">Transmembrane</keyword>
<dbReference type="InterPro" id="IPR048279">
    <property type="entry name" value="MdtK-like"/>
</dbReference>
<feature type="transmembrane region" description="Helical" evidence="7">
    <location>
        <begin position="45"/>
        <end position="64"/>
    </location>
</feature>